<dbReference type="SUPFAM" id="SSF55785">
    <property type="entry name" value="PYP-like sensor domain (PAS domain)"/>
    <property type="match status" value="1"/>
</dbReference>
<dbReference type="InterPro" id="IPR035965">
    <property type="entry name" value="PAS-like_dom_sf"/>
</dbReference>
<evidence type="ECO:0000313" key="3">
    <source>
        <dbReference type="Proteomes" id="UP001159387"/>
    </source>
</evidence>
<name>A0AA43GQX7_9CYAN</name>
<protein>
    <submittedName>
        <fullName evidence="2">PAS domain-containing protein</fullName>
    </submittedName>
</protein>
<organism evidence="2 3">
    <name type="scientific">Chrysosporum bergii ANA360D</name>
    <dbReference type="NCBI Taxonomy" id="617107"/>
    <lineage>
        <taxon>Bacteria</taxon>
        <taxon>Bacillati</taxon>
        <taxon>Cyanobacteriota</taxon>
        <taxon>Cyanophyceae</taxon>
        <taxon>Nostocales</taxon>
        <taxon>Nodulariaceae</taxon>
        <taxon>Chrysosporum</taxon>
    </lineage>
</organism>
<reference evidence="2 3" key="1">
    <citation type="journal article" date="2023" name="J. Phycol.">
        <title>Chrysosporum ovalisporum is synonymous with the true-branching cyanobacterium Umezakia natans (Nostocales/Aphanizomenonaceae).</title>
        <authorList>
            <person name="McGregor G.B."/>
            <person name="Sendall B.C."/>
            <person name="Niiyama Y."/>
            <person name="Tuji A."/>
            <person name="Willis A."/>
        </authorList>
    </citation>
    <scope>NUCLEOTIDE SEQUENCE [LARGE SCALE GENOMIC DNA]</scope>
    <source>
        <strain evidence="2 3">ANA360D</strain>
    </source>
</reference>
<dbReference type="AlphaFoldDB" id="A0AA43GQX7"/>
<evidence type="ECO:0000313" key="2">
    <source>
        <dbReference type="EMBL" id="MDH6060113.1"/>
    </source>
</evidence>
<dbReference type="Proteomes" id="UP001159387">
    <property type="component" value="Unassembled WGS sequence"/>
</dbReference>
<dbReference type="Gene3D" id="3.30.450.20">
    <property type="entry name" value="PAS domain"/>
    <property type="match status" value="1"/>
</dbReference>
<dbReference type="RefSeq" id="WP_280654124.1">
    <property type="nucleotide sequence ID" value="NZ_JANQDH010000042.1"/>
</dbReference>
<evidence type="ECO:0000259" key="1">
    <source>
        <dbReference type="Pfam" id="PF08448"/>
    </source>
</evidence>
<comment type="caution">
    <text evidence="2">The sequence shown here is derived from an EMBL/GenBank/DDBJ whole genome shotgun (WGS) entry which is preliminary data.</text>
</comment>
<keyword evidence="3" id="KW-1185">Reference proteome</keyword>
<feature type="domain" description="PAS fold-4" evidence="1">
    <location>
        <begin position="46"/>
        <end position="104"/>
    </location>
</feature>
<dbReference type="EMBL" id="JANQDH010000042">
    <property type="protein sequence ID" value="MDH6060113.1"/>
    <property type="molecule type" value="Genomic_DNA"/>
</dbReference>
<accession>A0AA43GQX7</accession>
<dbReference type="InterPro" id="IPR013656">
    <property type="entry name" value="PAS_4"/>
</dbReference>
<proteinExistence type="predicted"/>
<sequence>MTDNLITVDKNSYESLQKEVIELRQREIRNNLKYTQEPIGLFIEYTPEAIAIFDREMRYMLMSRRWREDYGLSDENIIRRCHYEVFPEIYERWREIHQRCLKGAIAVFAA</sequence>
<dbReference type="Pfam" id="PF08448">
    <property type="entry name" value="PAS_4"/>
    <property type="match status" value="1"/>
</dbReference>
<gene>
    <name evidence="2" type="ORF">NWP17_06620</name>
</gene>